<comment type="caution">
    <text evidence="3">The sequence shown here is derived from an EMBL/GenBank/DDBJ whole genome shotgun (WGS) entry which is preliminary data.</text>
</comment>
<sequence>MGKPAIKQILKRCSSLGRKQGAAGEAPDVPRGHFAVYVGEKRSRFVVPISFLSHPEFQRLLRQAEEEFGFDHEQGLTIPCEEVAFRTLITAALRAFMRGKNKVQQEGLPSISIFISMSLGTKVASFCRTCDPVAKVPMGKEQRRQKESSLIGGGTTSSLP</sequence>
<reference evidence="3 4" key="1">
    <citation type="submission" date="2020-08" db="EMBL/GenBank/DDBJ databases">
        <title>Plant Genome Project.</title>
        <authorList>
            <person name="Zhang R.-G."/>
        </authorList>
    </citation>
    <scope>NUCLEOTIDE SEQUENCE [LARGE SCALE GENOMIC DNA]</scope>
    <source>
        <tissue evidence="3">Rhizome</tissue>
    </source>
</reference>
<feature type="region of interest" description="Disordered" evidence="2">
    <location>
        <begin position="138"/>
        <end position="160"/>
    </location>
</feature>
<evidence type="ECO:0000256" key="2">
    <source>
        <dbReference type="SAM" id="MobiDB-lite"/>
    </source>
</evidence>
<accession>A0A8J5LX14</accession>
<dbReference type="Pfam" id="PF02519">
    <property type="entry name" value="Auxin_inducible"/>
    <property type="match status" value="1"/>
</dbReference>
<dbReference type="AlphaFoldDB" id="A0A8J5LX14"/>
<feature type="compositionally biased region" description="Basic and acidic residues" evidence="2">
    <location>
        <begin position="138"/>
        <end position="147"/>
    </location>
</feature>
<evidence type="ECO:0000256" key="1">
    <source>
        <dbReference type="ARBA" id="ARBA00006974"/>
    </source>
</evidence>
<protein>
    <submittedName>
        <fullName evidence="3">Uncharacterized protein</fullName>
    </submittedName>
</protein>
<organism evidence="3 4">
    <name type="scientific">Zingiber officinale</name>
    <name type="common">Ginger</name>
    <name type="synonym">Amomum zingiber</name>
    <dbReference type="NCBI Taxonomy" id="94328"/>
    <lineage>
        <taxon>Eukaryota</taxon>
        <taxon>Viridiplantae</taxon>
        <taxon>Streptophyta</taxon>
        <taxon>Embryophyta</taxon>
        <taxon>Tracheophyta</taxon>
        <taxon>Spermatophyta</taxon>
        <taxon>Magnoliopsida</taxon>
        <taxon>Liliopsida</taxon>
        <taxon>Zingiberales</taxon>
        <taxon>Zingiberaceae</taxon>
        <taxon>Zingiber</taxon>
    </lineage>
</organism>
<comment type="similarity">
    <text evidence="1">Belongs to the ARG7 family.</text>
</comment>
<dbReference type="InterPro" id="IPR003676">
    <property type="entry name" value="SAUR_fam"/>
</dbReference>
<dbReference type="PANTHER" id="PTHR31374:SF405">
    <property type="entry name" value="OS06G0137400 PROTEIN"/>
    <property type="match status" value="1"/>
</dbReference>
<dbReference type="Proteomes" id="UP000734854">
    <property type="component" value="Unassembled WGS sequence"/>
</dbReference>
<keyword evidence="4" id="KW-1185">Reference proteome</keyword>
<evidence type="ECO:0000313" key="3">
    <source>
        <dbReference type="EMBL" id="KAG6534297.1"/>
    </source>
</evidence>
<dbReference type="EMBL" id="JACMSC010000002">
    <property type="protein sequence ID" value="KAG6534297.1"/>
    <property type="molecule type" value="Genomic_DNA"/>
</dbReference>
<dbReference type="GO" id="GO:0009733">
    <property type="term" value="P:response to auxin"/>
    <property type="evidence" value="ECO:0007669"/>
    <property type="project" value="InterPro"/>
</dbReference>
<gene>
    <name evidence="3" type="ORF">ZIOFF_008183</name>
</gene>
<evidence type="ECO:0000313" key="4">
    <source>
        <dbReference type="Proteomes" id="UP000734854"/>
    </source>
</evidence>
<feature type="compositionally biased region" description="Gly residues" evidence="2">
    <location>
        <begin position="151"/>
        <end position="160"/>
    </location>
</feature>
<name>A0A8J5LX14_ZINOF</name>
<dbReference type="PANTHER" id="PTHR31374">
    <property type="entry name" value="AUXIN-INDUCED PROTEIN-LIKE-RELATED"/>
    <property type="match status" value="1"/>
</dbReference>
<proteinExistence type="inferred from homology"/>